<reference evidence="1" key="1">
    <citation type="submission" date="2023-03" db="EMBL/GenBank/DDBJ databases">
        <title>Complete genome of Cladonia borealis.</title>
        <authorList>
            <person name="Park H."/>
        </authorList>
    </citation>
    <scope>NUCLEOTIDE SEQUENCE</scope>
    <source>
        <strain evidence="1">ANT050790</strain>
    </source>
</reference>
<name>A0AA39QV32_9LECA</name>
<evidence type="ECO:0000313" key="1">
    <source>
        <dbReference type="EMBL" id="KAK0508401.1"/>
    </source>
</evidence>
<gene>
    <name evidence="1" type="ORF">JMJ35_009485</name>
</gene>
<proteinExistence type="predicted"/>
<accession>A0AA39QV32</accession>
<dbReference type="EMBL" id="JAFEKC020000021">
    <property type="protein sequence ID" value="KAK0508401.1"/>
    <property type="molecule type" value="Genomic_DNA"/>
</dbReference>
<dbReference type="Proteomes" id="UP001166286">
    <property type="component" value="Unassembled WGS sequence"/>
</dbReference>
<comment type="caution">
    <text evidence="1">The sequence shown here is derived from an EMBL/GenBank/DDBJ whole genome shotgun (WGS) entry which is preliminary data.</text>
</comment>
<sequence length="238" mass="27675">MTTINDERPAAAEYVWPYFFSLSADLRLEVYRIYFSQDIYRASEVREGQFGFRFYDLLLANRQIYEEAQHVARRYHIAQLQESQQTLRLYQKQVGFNLGCPTWSWVVGSEIPYHPKSLNPESLAALRLPMLGLSISENECAYSLDGFELGNLSEFCCKLRTALDKEGALRTLELNFTHQNEDQRQQIFGLLFDMRTLLSPPITYRVTIVDHRELRVNAIRAFLNSLVCNANVRYAMPP</sequence>
<dbReference type="AlphaFoldDB" id="A0AA39QV32"/>
<protein>
    <submittedName>
        <fullName evidence="1">Uncharacterized protein</fullName>
    </submittedName>
</protein>
<organism evidence="1 2">
    <name type="scientific">Cladonia borealis</name>
    <dbReference type="NCBI Taxonomy" id="184061"/>
    <lineage>
        <taxon>Eukaryota</taxon>
        <taxon>Fungi</taxon>
        <taxon>Dikarya</taxon>
        <taxon>Ascomycota</taxon>
        <taxon>Pezizomycotina</taxon>
        <taxon>Lecanoromycetes</taxon>
        <taxon>OSLEUM clade</taxon>
        <taxon>Lecanoromycetidae</taxon>
        <taxon>Lecanorales</taxon>
        <taxon>Lecanorineae</taxon>
        <taxon>Cladoniaceae</taxon>
        <taxon>Cladonia</taxon>
    </lineage>
</organism>
<evidence type="ECO:0000313" key="2">
    <source>
        <dbReference type="Proteomes" id="UP001166286"/>
    </source>
</evidence>
<keyword evidence="2" id="KW-1185">Reference proteome</keyword>